<dbReference type="SUPFAM" id="SSF103473">
    <property type="entry name" value="MFS general substrate transporter"/>
    <property type="match status" value="1"/>
</dbReference>
<keyword evidence="7" id="KW-1185">Reference proteome</keyword>
<dbReference type="GO" id="GO:0005765">
    <property type="term" value="C:lysosomal membrane"/>
    <property type="evidence" value="ECO:0007669"/>
    <property type="project" value="TreeGrafter"/>
</dbReference>
<sequence length="119" mass="13132">MLGAAGFSIHCYSTKSFRTSLMVGRFLSIISCLLYGLIEIYPENVRRWPWLGSFLLQATAEGSNIVLRSFIARVSTGPDRQTAYAMLSAGEMLAIVSGPLIQFICGKYMKDVVVTIASW</sequence>
<organism evidence="6 7">
    <name type="scientific">Pristionchus fissidentatus</name>
    <dbReference type="NCBI Taxonomy" id="1538716"/>
    <lineage>
        <taxon>Eukaryota</taxon>
        <taxon>Metazoa</taxon>
        <taxon>Ecdysozoa</taxon>
        <taxon>Nematoda</taxon>
        <taxon>Chromadorea</taxon>
        <taxon>Rhabditida</taxon>
        <taxon>Rhabditina</taxon>
        <taxon>Diplogasteromorpha</taxon>
        <taxon>Diplogasteroidea</taxon>
        <taxon>Neodiplogasteridae</taxon>
        <taxon>Pristionchus</taxon>
    </lineage>
</organism>
<accession>A0AAV5V1D3</accession>
<evidence type="ECO:0000313" key="6">
    <source>
        <dbReference type="EMBL" id="GMT13372.1"/>
    </source>
</evidence>
<dbReference type="EMBL" id="BTSY01000002">
    <property type="protein sequence ID" value="GMT13372.1"/>
    <property type="molecule type" value="Genomic_DNA"/>
</dbReference>
<feature type="non-terminal residue" evidence="6">
    <location>
        <position position="119"/>
    </location>
</feature>
<dbReference type="AlphaFoldDB" id="A0AAV5V1D3"/>
<evidence type="ECO:0000256" key="4">
    <source>
        <dbReference type="ARBA" id="ARBA00023136"/>
    </source>
</evidence>
<evidence type="ECO:0000256" key="1">
    <source>
        <dbReference type="ARBA" id="ARBA00004141"/>
    </source>
</evidence>
<dbReference type="InterPro" id="IPR036259">
    <property type="entry name" value="MFS_trans_sf"/>
</dbReference>
<dbReference type="Proteomes" id="UP001432322">
    <property type="component" value="Unassembled WGS sequence"/>
</dbReference>
<reference evidence="6" key="1">
    <citation type="submission" date="2023-10" db="EMBL/GenBank/DDBJ databases">
        <title>Genome assembly of Pristionchus species.</title>
        <authorList>
            <person name="Yoshida K."/>
            <person name="Sommer R.J."/>
        </authorList>
    </citation>
    <scope>NUCLEOTIDE SEQUENCE</scope>
    <source>
        <strain evidence="6">RS5133</strain>
    </source>
</reference>
<dbReference type="InterPro" id="IPR051068">
    <property type="entry name" value="MFS_Domain-Containing_Protein"/>
</dbReference>
<keyword evidence="4 5" id="KW-0472">Membrane</keyword>
<evidence type="ECO:0000313" key="7">
    <source>
        <dbReference type="Proteomes" id="UP001432322"/>
    </source>
</evidence>
<proteinExistence type="predicted"/>
<comment type="caution">
    <text evidence="6">The sequence shown here is derived from an EMBL/GenBank/DDBJ whole genome shotgun (WGS) entry which is preliminary data.</text>
</comment>
<feature type="transmembrane region" description="Helical" evidence="5">
    <location>
        <begin position="83"/>
        <end position="104"/>
    </location>
</feature>
<feature type="transmembrane region" description="Helical" evidence="5">
    <location>
        <begin position="50"/>
        <end position="71"/>
    </location>
</feature>
<evidence type="ECO:0000256" key="2">
    <source>
        <dbReference type="ARBA" id="ARBA00022692"/>
    </source>
</evidence>
<keyword evidence="3 5" id="KW-1133">Transmembrane helix</keyword>
<protein>
    <recommendedName>
        <fullName evidence="8">Solute carrier family 40 protein</fullName>
    </recommendedName>
</protein>
<comment type="subcellular location">
    <subcellularLocation>
        <location evidence="1">Membrane</location>
        <topology evidence="1">Multi-pass membrane protein</topology>
    </subcellularLocation>
</comment>
<dbReference type="PANTHER" id="PTHR23510:SF25">
    <property type="entry name" value="MFS DOMAIN-CONTAINING PROTEIN"/>
    <property type="match status" value="1"/>
</dbReference>
<evidence type="ECO:0000256" key="5">
    <source>
        <dbReference type="SAM" id="Phobius"/>
    </source>
</evidence>
<feature type="transmembrane region" description="Helical" evidence="5">
    <location>
        <begin position="21"/>
        <end position="38"/>
    </location>
</feature>
<keyword evidence="2 5" id="KW-0812">Transmembrane</keyword>
<dbReference type="PANTHER" id="PTHR23510">
    <property type="entry name" value="INNER MEMBRANE TRANSPORT PROTEIN YAJR"/>
    <property type="match status" value="1"/>
</dbReference>
<name>A0AAV5V1D3_9BILA</name>
<evidence type="ECO:0000256" key="3">
    <source>
        <dbReference type="ARBA" id="ARBA00022989"/>
    </source>
</evidence>
<gene>
    <name evidence="6" type="ORF">PFISCL1PPCAC_4669</name>
</gene>
<evidence type="ECO:0008006" key="8">
    <source>
        <dbReference type="Google" id="ProtNLM"/>
    </source>
</evidence>